<accession>A0ABM9AK23</accession>
<keyword evidence="1" id="KW-0472">Membrane</keyword>
<comment type="caution">
    <text evidence="2">The sequence shown here is derived from an EMBL/GenBank/DDBJ whole genome shotgun (WGS) entry which is preliminary data.</text>
</comment>
<dbReference type="EMBL" id="CAKLPY010000001">
    <property type="protein sequence ID" value="CAH0994074.1"/>
    <property type="molecule type" value="Genomic_DNA"/>
</dbReference>
<protein>
    <recommendedName>
        <fullName evidence="4">DUF4281 domain-containing protein</fullName>
    </recommendedName>
</protein>
<sequence length="144" mass="16507">MNASSIFQFGNSFILLGWILLIFAPNWKLTQTIILNGILILFSVIYSYLILKDIGDFKMDSFSTLANVKQLFQNDNAVAAGWFHYLTFDLFVGTYIVRKAKELNISRWWATLALPFTFMFGPMGYLIFVIIKTIKTLNSNANNQ</sequence>
<feature type="transmembrane region" description="Helical" evidence="1">
    <location>
        <begin position="77"/>
        <end position="97"/>
    </location>
</feature>
<dbReference type="Proteomes" id="UP000837932">
    <property type="component" value="Unassembled WGS sequence"/>
</dbReference>
<organism evidence="2 3">
    <name type="scientific">Emticicia aquatica</name>
    <dbReference type="NCBI Taxonomy" id="1681835"/>
    <lineage>
        <taxon>Bacteria</taxon>
        <taxon>Pseudomonadati</taxon>
        <taxon>Bacteroidota</taxon>
        <taxon>Cytophagia</taxon>
        <taxon>Cytophagales</taxon>
        <taxon>Leadbetterellaceae</taxon>
        <taxon>Emticicia</taxon>
    </lineage>
</organism>
<evidence type="ECO:0008006" key="4">
    <source>
        <dbReference type="Google" id="ProtNLM"/>
    </source>
</evidence>
<keyword evidence="1" id="KW-1133">Transmembrane helix</keyword>
<keyword evidence="1" id="KW-0812">Transmembrane</keyword>
<feature type="transmembrane region" description="Helical" evidence="1">
    <location>
        <begin position="109"/>
        <end position="131"/>
    </location>
</feature>
<reference evidence="2" key="1">
    <citation type="submission" date="2021-12" db="EMBL/GenBank/DDBJ databases">
        <authorList>
            <person name="Rodrigo-Torres L."/>
            <person name="Arahal R. D."/>
            <person name="Lucena T."/>
        </authorList>
    </citation>
    <scope>NUCLEOTIDE SEQUENCE</scope>
    <source>
        <strain evidence="2">CECT 8858</strain>
    </source>
</reference>
<dbReference type="PANTHER" id="PTHR34543:SF1">
    <property type="entry name" value="PROTEIN ABA DEFICIENT 4, CHLOROPLASTIC"/>
    <property type="match status" value="1"/>
</dbReference>
<gene>
    <name evidence="2" type="ORF">EMA8858_00181</name>
</gene>
<dbReference type="InterPro" id="IPR025461">
    <property type="entry name" value="ABA4-like"/>
</dbReference>
<dbReference type="Pfam" id="PF14108">
    <property type="entry name" value="ABA4-like"/>
    <property type="match status" value="1"/>
</dbReference>
<dbReference type="RefSeq" id="WP_238803834.1">
    <property type="nucleotide sequence ID" value="NZ_CAKLPY010000001.1"/>
</dbReference>
<dbReference type="PANTHER" id="PTHR34543">
    <property type="entry name" value="PROTEIN ABA DEFICIENT 4, CHLOROPLASTIC"/>
    <property type="match status" value="1"/>
</dbReference>
<feature type="transmembrane region" description="Helical" evidence="1">
    <location>
        <begin position="33"/>
        <end position="51"/>
    </location>
</feature>
<feature type="transmembrane region" description="Helical" evidence="1">
    <location>
        <begin position="6"/>
        <end position="24"/>
    </location>
</feature>
<proteinExistence type="predicted"/>
<name>A0ABM9AK23_9BACT</name>
<evidence type="ECO:0000313" key="3">
    <source>
        <dbReference type="Proteomes" id="UP000837932"/>
    </source>
</evidence>
<keyword evidence="3" id="KW-1185">Reference proteome</keyword>
<evidence type="ECO:0000256" key="1">
    <source>
        <dbReference type="SAM" id="Phobius"/>
    </source>
</evidence>
<evidence type="ECO:0000313" key="2">
    <source>
        <dbReference type="EMBL" id="CAH0994074.1"/>
    </source>
</evidence>